<accession>A0A0R1UAS8</accession>
<gene>
    <name evidence="2" type="ORF">FC50_GL000068</name>
</gene>
<keyword evidence="2" id="KW-0378">Hydrolase</keyword>
<dbReference type="PANTHER" id="PTHR43194:SF2">
    <property type="entry name" value="PEROXISOMAL MEMBRANE PROTEIN LPX1"/>
    <property type="match status" value="1"/>
</dbReference>
<name>A0A0R1UAS8_9LACO</name>
<dbReference type="STRING" id="1423783.FC50_GL000068"/>
<reference evidence="2 3" key="1">
    <citation type="journal article" date="2015" name="Genome Announc.">
        <title>Expanding the biotechnology potential of lactobacilli through comparative genomics of 213 strains and associated genera.</title>
        <authorList>
            <person name="Sun Z."/>
            <person name="Harris H.M."/>
            <person name="McCann A."/>
            <person name="Guo C."/>
            <person name="Argimon S."/>
            <person name="Zhang W."/>
            <person name="Yang X."/>
            <person name="Jeffery I.B."/>
            <person name="Cooney J.C."/>
            <person name="Kagawa T.F."/>
            <person name="Liu W."/>
            <person name="Song Y."/>
            <person name="Salvetti E."/>
            <person name="Wrobel A."/>
            <person name="Rasinkangas P."/>
            <person name="Parkhill J."/>
            <person name="Rea M.C."/>
            <person name="O'Sullivan O."/>
            <person name="Ritari J."/>
            <person name="Douillard F.P."/>
            <person name="Paul Ross R."/>
            <person name="Yang R."/>
            <person name="Briner A.E."/>
            <person name="Felis G.E."/>
            <person name="de Vos W.M."/>
            <person name="Barrangou R."/>
            <person name="Klaenhammer T.R."/>
            <person name="Caufield P.W."/>
            <person name="Cui Y."/>
            <person name="Zhang H."/>
            <person name="O'Toole P.W."/>
        </authorList>
    </citation>
    <scope>NUCLEOTIDE SEQUENCE [LARGE SCALE GENOMIC DNA]</scope>
    <source>
        <strain evidence="2 3">DSM 15945</strain>
    </source>
</reference>
<dbReference type="InterPro" id="IPR029058">
    <property type="entry name" value="AB_hydrolase_fold"/>
</dbReference>
<evidence type="ECO:0000313" key="2">
    <source>
        <dbReference type="EMBL" id="KRL88211.1"/>
    </source>
</evidence>
<evidence type="ECO:0000259" key="1">
    <source>
        <dbReference type="Pfam" id="PF00561"/>
    </source>
</evidence>
<keyword evidence="3" id="KW-1185">Reference proteome</keyword>
<dbReference type="Gene3D" id="3.40.50.1820">
    <property type="entry name" value="alpha/beta hydrolase"/>
    <property type="match status" value="1"/>
</dbReference>
<dbReference type="Proteomes" id="UP000051922">
    <property type="component" value="Unassembled WGS sequence"/>
</dbReference>
<organism evidence="2 3">
    <name type="scientific">Lacticaseibacillus pantheris DSM 15945 = JCM 12539 = NBRC 106106</name>
    <dbReference type="NCBI Taxonomy" id="1423783"/>
    <lineage>
        <taxon>Bacteria</taxon>
        <taxon>Bacillati</taxon>
        <taxon>Bacillota</taxon>
        <taxon>Bacilli</taxon>
        <taxon>Lactobacillales</taxon>
        <taxon>Lactobacillaceae</taxon>
        <taxon>Lacticaseibacillus</taxon>
    </lineage>
</organism>
<dbReference type="PATRIC" id="fig|1423783.4.peg.75"/>
<dbReference type="EMBL" id="AZFJ01000006">
    <property type="protein sequence ID" value="KRL88211.1"/>
    <property type="molecule type" value="Genomic_DNA"/>
</dbReference>
<dbReference type="SUPFAM" id="SSF53474">
    <property type="entry name" value="alpha/beta-Hydrolases"/>
    <property type="match status" value="1"/>
</dbReference>
<feature type="domain" description="AB hydrolase-1" evidence="1">
    <location>
        <begin position="20"/>
        <end position="240"/>
    </location>
</feature>
<evidence type="ECO:0000313" key="3">
    <source>
        <dbReference type="Proteomes" id="UP000051922"/>
    </source>
</evidence>
<protein>
    <submittedName>
        <fullName evidence="2">Alpha beta superfamily hydrolase</fullName>
    </submittedName>
</protein>
<dbReference type="PANTHER" id="PTHR43194">
    <property type="entry name" value="HYDROLASE ALPHA/BETA FOLD FAMILY"/>
    <property type="match status" value="1"/>
</dbReference>
<dbReference type="RefSeq" id="WP_056956128.1">
    <property type="nucleotide sequence ID" value="NZ_AZFJ01000006.1"/>
</dbReference>
<dbReference type="InterPro" id="IPR000073">
    <property type="entry name" value="AB_hydrolase_1"/>
</dbReference>
<dbReference type="OrthoDB" id="9805423at2"/>
<sequence length="259" mass="29167">MQNSFSTTNLAISVVGDGRPVVFVNGFGSYKEIWTAQVAAFRRGVQTVCFDYHGQGESAGVMATNLEQLAADLAHVIRQQKLVRPLLVGHSMGASVIWAMRRQYPELMVSGIMVVDQSPKMINDAQWRYGYRGLTSRTATVQLQQPRQGHETLRGMVPAVTDAFIRAESHRPFDREQGMKLLSDHFQADWRAQIVAERAPVLFVTAAQTPYFNNGYGQWLSSRNPQVHEVMIQNCGHDVMAEVPDSFNQTLRHFMLQNK</sequence>
<comment type="caution">
    <text evidence="2">The sequence shown here is derived from an EMBL/GenBank/DDBJ whole genome shotgun (WGS) entry which is preliminary data.</text>
</comment>
<dbReference type="GO" id="GO:0016787">
    <property type="term" value="F:hydrolase activity"/>
    <property type="evidence" value="ECO:0007669"/>
    <property type="project" value="UniProtKB-KW"/>
</dbReference>
<dbReference type="Pfam" id="PF00561">
    <property type="entry name" value="Abhydrolase_1"/>
    <property type="match status" value="1"/>
</dbReference>
<proteinExistence type="predicted"/>
<dbReference type="InterPro" id="IPR050228">
    <property type="entry name" value="Carboxylesterase_BioH"/>
</dbReference>
<dbReference type="AlphaFoldDB" id="A0A0R1UAS8"/>